<keyword evidence="1" id="KW-0732">Signal</keyword>
<dbReference type="InterPro" id="IPR036389">
    <property type="entry name" value="RNase_III_sf"/>
</dbReference>
<reference evidence="3 4" key="1">
    <citation type="submission" date="2015-10" db="EMBL/GenBank/DDBJ databases">
        <title>Genome analyses suggest a sexual origin of heterokaryosis in a supposedly ancient asexual fungus.</title>
        <authorList>
            <person name="Ropars J."/>
            <person name="Sedzielewska K."/>
            <person name="Noel J."/>
            <person name="Charron P."/>
            <person name="Farinelli L."/>
            <person name="Marton T."/>
            <person name="Kruger M."/>
            <person name="Pelin A."/>
            <person name="Brachmann A."/>
            <person name="Corradi N."/>
        </authorList>
    </citation>
    <scope>NUCLEOTIDE SEQUENCE [LARGE SCALE GENOMIC DNA]</scope>
    <source>
        <strain evidence="3 4">A4</strain>
    </source>
</reference>
<gene>
    <name evidence="3" type="ORF">RhiirA4_426541</name>
</gene>
<protein>
    <recommendedName>
        <fullName evidence="2">RNase III domain-containing protein</fullName>
    </recommendedName>
</protein>
<dbReference type="PROSITE" id="PS50142">
    <property type="entry name" value="RNASE_3_2"/>
    <property type="match status" value="1"/>
</dbReference>
<name>A0A2I1H5F0_9GLOM</name>
<dbReference type="Proteomes" id="UP000234323">
    <property type="component" value="Unassembled WGS sequence"/>
</dbReference>
<organism evidence="3 4">
    <name type="scientific">Rhizophagus irregularis</name>
    <dbReference type="NCBI Taxonomy" id="588596"/>
    <lineage>
        <taxon>Eukaryota</taxon>
        <taxon>Fungi</taxon>
        <taxon>Fungi incertae sedis</taxon>
        <taxon>Mucoromycota</taxon>
        <taxon>Glomeromycotina</taxon>
        <taxon>Glomeromycetes</taxon>
        <taxon>Glomerales</taxon>
        <taxon>Glomeraceae</taxon>
        <taxon>Rhizophagus</taxon>
    </lineage>
</organism>
<evidence type="ECO:0000313" key="4">
    <source>
        <dbReference type="Proteomes" id="UP000234323"/>
    </source>
</evidence>
<evidence type="ECO:0000259" key="2">
    <source>
        <dbReference type="PROSITE" id="PS50142"/>
    </source>
</evidence>
<proteinExistence type="predicted"/>
<dbReference type="VEuPathDB" id="FungiDB:RhiirFUN_004717"/>
<sequence length="242" mass="27733">MLSLFLTPLKIFPLLNTSQFVGNFSDDDSTTTILLSQGEKRITTVSLPMAYSANQIRNKEQHREDREAHNDITNKCVSENFRNPTWKHKSNDNNAPQSSIVLRNGITCDHSCGNGNLVPGNSHRFYRFYGDKAYNYYAVRALKLKLPDATRKEFVKITGVLVTRKFLSEVAKVCELDKMMLSYNKAGVNCNLGEMMEAYCSGMLFNGMEEEMKKFTSDVVDYYLKNYNKRRITDNVIQEKSL</sequence>
<feature type="domain" description="RNase III" evidence="2">
    <location>
        <begin position="121"/>
        <end position="180"/>
    </location>
</feature>
<feature type="signal peptide" evidence="1">
    <location>
        <begin position="1"/>
        <end position="17"/>
    </location>
</feature>
<keyword evidence="4" id="KW-1185">Reference proteome</keyword>
<dbReference type="InterPro" id="IPR000999">
    <property type="entry name" value="RNase_III_dom"/>
</dbReference>
<dbReference type="SUPFAM" id="SSF69065">
    <property type="entry name" value="RNase III domain-like"/>
    <property type="match status" value="1"/>
</dbReference>
<evidence type="ECO:0000256" key="1">
    <source>
        <dbReference type="SAM" id="SignalP"/>
    </source>
</evidence>
<dbReference type="AlphaFoldDB" id="A0A2I1H5F0"/>
<accession>A0A2I1H5F0</accession>
<dbReference type="GO" id="GO:0006396">
    <property type="term" value="P:RNA processing"/>
    <property type="evidence" value="ECO:0007669"/>
    <property type="project" value="InterPro"/>
</dbReference>
<evidence type="ECO:0000313" key="3">
    <source>
        <dbReference type="EMBL" id="PKY54112.1"/>
    </source>
</evidence>
<dbReference type="VEuPathDB" id="FungiDB:RhiirA1_514429"/>
<feature type="chain" id="PRO_5014115449" description="RNase III domain-containing protein" evidence="1">
    <location>
        <begin position="18"/>
        <end position="242"/>
    </location>
</feature>
<dbReference type="GO" id="GO:0004525">
    <property type="term" value="F:ribonuclease III activity"/>
    <property type="evidence" value="ECO:0007669"/>
    <property type="project" value="InterPro"/>
</dbReference>
<dbReference type="Gene3D" id="1.10.1520.10">
    <property type="entry name" value="Ribonuclease III domain"/>
    <property type="match status" value="1"/>
</dbReference>
<comment type="caution">
    <text evidence="3">The sequence shown here is derived from an EMBL/GenBank/DDBJ whole genome shotgun (WGS) entry which is preliminary data.</text>
</comment>
<dbReference type="VEuPathDB" id="FungiDB:FUN_024031"/>
<dbReference type="EMBL" id="LLXI01001533">
    <property type="protein sequence ID" value="PKY54112.1"/>
    <property type="molecule type" value="Genomic_DNA"/>
</dbReference>